<reference evidence="2" key="1">
    <citation type="journal article" date="2023" name="Mol. Phylogenet. Evol.">
        <title>Genome-scale phylogeny and comparative genomics of the fungal order Sordariales.</title>
        <authorList>
            <person name="Hensen N."/>
            <person name="Bonometti L."/>
            <person name="Westerberg I."/>
            <person name="Brannstrom I.O."/>
            <person name="Guillou S."/>
            <person name="Cros-Aarteil S."/>
            <person name="Calhoun S."/>
            <person name="Haridas S."/>
            <person name="Kuo A."/>
            <person name="Mondo S."/>
            <person name="Pangilinan J."/>
            <person name="Riley R."/>
            <person name="LaButti K."/>
            <person name="Andreopoulos B."/>
            <person name="Lipzen A."/>
            <person name="Chen C."/>
            <person name="Yan M."/>
            <person name="Daum C."/>
            <person name="Ng V."/>
            <person name="Clum A."/>
            <person name="Steindorff A."/>
            <person name="Ohm R.A."/>
            <person name="Martin F."/>
            <person name="Silar P."/>
            <person name="Natvig D.O."/>
            <person name="Lalanne C."/>
            <person name="Gautier V."/>
            <person name="Ament-Velasquez S.L."/>
            <person name="Kruys A."/>
            <person name="Hutchinson M.I."/>
            <person name="Powell A.J."/>
            <person name="Barry K."/>
            <person name="Miller A.N."/>
            <person name="Grigoriev I.V."/>
            <person name="Debuchy R."/>
            <person name="Gladieux P."/>
            <person name="Hiltunen Thoren M."/>
            <person name="Johannesson H."/>
        </authorList>
    </citation>
    <scope>NUCLEOTIDE SEQUENCE</scope>
    <source>
        <strain evidence="2">CBS 757.83</strain>
    </source>
</reference>
<protein>
    <submittedName>
        <fullName evidence="2">Uncharacterized protein</fullName>
    </submittedName>
</protein>
<evidence type="ECO:0000313" key="2">
    <source>
        <dbReference type="EMBL" id="KAK4100877.1"/>
    </source>
</evidence>
<comment type="caution">
    <text evidence="2">The sequence shown here is derived from an EMBL/GenBank/DDBJ whole genome shotgun (WGS) entry which is preliminary data.</text>
</comment>
<feature type="compositionally biased region" description="Polar residues" evidence="1">
    <location>
        <begin position="121"/>
        <end position="133"/>
    </location>
</feature>
<dbReference type="EMBL" id="MU863638">
    <property type="protein sequence ID" value="KAK4100877.1"/>
    <property type="molecule type" value="Genomic_DNA"/>
</dbReference>
<sequence length="157" mass="17175">MVGENVVRRVNHNRGVVGSDGSETYYGALYPRLAWALQQVGPPKASHVLGLVMLPEDEAQKASASHISAMERRLNHFALLRSEVCRKIREINLRNPCLHGAQYQAAIANRCPTFFSGLPQRGSTAGSTFSRTCTPDDESADDSTSRLDARATFVSNT</sequence>
<keyword evidence="3" id="KW-1185">Reference proteome</keyword>
<dbReference type="Proteomes" id="UP001305647">
    <property type="component" value="Unassembled WGS sequence"/>
</dbReference>
<dbReference type="AlphaFoldDB" id="A0AAN6PZL6"/>
<organism evidence="2 3">
    <name type="scientific">Parathielavia hyrcaniae</name>
    <dbReference type="NCBI Taxonomy" id="113614"/>
    <lineage>
        <taxon>Eukaryota</taxon>
        <taxon>Fungi</taxon>
        <taxon>Dikarya</taxon>
        <taxon>Ascomycota</taxon>
        <taxon>Pezizomycotina</taxon>
        <taxon>Sordariomycetes</taxon>
        <taxon>Sordariomycetidae</taxon>
        <taxon>Sordariales</taxon>
        <taxon>Chaetomiaceae</taxon>
        <taxon>Parathielavia</taxon>
    </lineage>
</organism>
<proteinExistence type="predicted"/>
<accession>A0AAN6PZL6</accession>
<evidence type="ECO:0000256" key="1">
    <source>
        <dbReference type="SAM" id="MobiDB-lite"/>
    </source>
</evidence>
<feature type="region of interest" description="Disordered" evidence="1">
    <location>
        <begin position="121"/>
        <end position="157"/>
    </location>
</feature>
<reference evidence="2" key="2">
    <citation type="submission" date="2023-05" db="EMBL/GenBank/DDBJ databases">
        <authorList>
            <consortium name="Lawrence Berkeley National Laboratory"/>
            <person name="Steindorff A."/>
            <person name="Hensen N."/>
            <person name="Bonometti L."/>
            <person name="Westerberg I."/>
            <person name="Brannstrom I.O."/>
            <person name="Guillou S."/>
            <person name="Cros-Aarteil S."/>
            <person name="Calhoun S."/>
            <person name="Haridas S."/>
            <person name="Kuo A."/>
            <person name="Mondo S."/>
            <person name="Pangilinan J."/>
            <person name="Riley R."/>
            <person name="Labutti K."/>
            <person name="Andreopoulos B."/>
            <person name="Lipzen A."/>
            <person name="Chen C."/>
            <person name="Yanf M."/>
            <person name="Daum C."/>
            <person name="Ng V."/>
            <person name="Clum A."/>
            <person name="Ohm R."/>
            <person name="Martin F."/>
            <person name="Silar P."/>
            <person name="Natvig D."/>
            <person name="Lalanne C."/>
            <person name="Gautier V."/>
            <person name="Ament-Velasquez S.L."/>
            <person name="Kruys A."/>
            <person name="Hutchinson M.I."/>
            <person name="Powell A.J."/>
            <person name="Barry K."/>
            <person name="Miller A.N."/>
            <person name="Grigoriev I.V."/>
            <person name="Debuchy R."/>
            <person name="Gladieux P."/>
            <person name="Thoren M.H."/>
            <person name="Johannesson H."/>
        </authorList>
    </citation>
    <scope>NUCLEOTIDE SEQUENCE</scope>
    <source>
        <strain evidence="2">CBS 757.83</strain>
    </source>
</reference>
<gene>
    <name evidence="2" type="ORF">N658DRAFT_86180</name>
</gene>
<evidence type="ECO:0000313" key="3">
    <source>
        <dbReference type="Proteomes" id="UP001305647"/>
    </source>
</evidence>
<name>A0AAN6PZL6_9PEZI</name>